<comment type="catalytic activity">
    <reaction evidence="1">
        <text>S-ubiquitinyl-[E2 ubiquitin-conjugating enzyme]-L-cysteine + [acceptor protein]-L-lysine = [E2 ubiquitin-conjugating enzyme]-L-cysteine + N(6)-ubiquitinyl-[acceptor protein]-L-lysine.</text>
        <dbReference type="EC" id="2.3.2.27"/>
    </reaction>
</comment>
<dbReference type="InterPro" id="IPR001841">
    <property type="entry name" value="Znf_RING"/>
</dbReference>
<evidence type="ECO:0000256" key="7">
    <source>
        <dbReference type="ARBA" id="ARBA00022771"/>
    </source>
</evidence>
<feature type="domain" description="RING-type" evidence="13">
    <location>
        <begin position="45"/>
        <end position="113"/>
    </location>
</feature>
<dbReference type="GO" id="GO:0008270">
    <property type="term" value="F:zinc ion binding"/>
    <property type="evidence" value="ECO:0007669"/>
    <property type="project" value="UniProtKB-KW"/>
</dbReference>
<dbReference type="PANTHER" id="PTHR12313">
    <property type="entry name" value="E3 UBIQUITIN-PROTEIN LIGASE RNF5-RELATED"/>
    <property type="match status" value="1"/>
</dbReference>
<evidence type="ECO:0000256" key="2">
    <source>
        <dbReference type="ARBA" id="ARBA00004308"/>
    </source>
</evidence>
<feature type="region of interest" description="Disordered" evidence="12">
    <location>
        <begin position="1"/>
        <end position="35"/>
    </location>
</feature>
<sequence length="370" mass="41227">MSSTEPKNTTAATVQQQPPALQRHDSTGSSSNKNNNNNVDARFSCNICFDSVVEPVVTQCGHLYCWPCLYRWLEPGMYPEERASLGLTVSMTMSMGGNSLSFDNTRRVCPVCKSPCSLPSLVPIYVRSTNEPSPVNRSNHINQTIRGLRSDNGSTERHETTQTVHPAREESRQQQQEEEEQQQSSSTTTAEEQQQQQQPLEDSILDTNLGLRQRHSRAVDATATTSLSTSNDSNQVPSRPAASSPQHPTNRHNTPSRNNQQHSTVNNNNWMSMSPNVRHGSLTHGILMSFHQAAMHVQNENNPNNNNGDPLSQGQQTIPSLHSIRDGSYEGNLQQQQQQQPIDVNSETTQYLSRLLIMLTSFVILCLLLL</sequence>
<dbReference type="InterPro" id="IPR017907">
    <property type="entry name" value="Znf_RING_CS"/>
</dbReference>
<evidence type="ECO:0000256" key="9">
    <source>
        <dbReference type="ARBA" id="ARBA00022833"/>
    </source>
</evidence>
<gene>
    <name evidence="14" type="ORF">IV203_006558</name>
</gene>
<dbReference type="AlphaFoldDB" id="A0A9K3PCM6"/>
<feature type="compositionally biased region" description="Polar residues" evidence="12">
    <location>
        <begin position="308"/>
        <end position="317"/>
    </location>
</feature>
<dbReference type="GO" id="GO:0005783">
    <property type="term" value="C:endoplasmic reticulum"/>
    <property type="evidence" value="ECO:0007669"/>
    <property type="project" value="InterPro"/>
</dbReference>
<dbReference type="GO" id="GO:0006511">
    <property type="term" value="P:ubiquitin-dependent protein catabolic process"/>
    <property type="evidence" value="ECO:0007669"/>
    <property type="project" value="InterPro"/>
</dbReference>
<evidence type="ECO:0000256" key="3">
    <source>
        <dbReference type="ARBA" id="ARBA00004906"/>
    </source>
</evidence>
<dbReference type="EC" id="2.3.2.27" evidence="4"/>
<dbReference type="InterPro" id="IPR045103">
    <property type="entry name" value="RNF5/RNF185-like"/>
</dbReference>
<feature type="compositionally biased region" description="Low complexity" evidence="12">
    <location>
        <begin position="182"/>
        <end position="198"/>
    </location>
</feature>
<reference evidence="14" key="1">
    <citation type="journal article" date="2021" name="Sci. Rep.">
        <title>Diploid genomic architecture of Nitzschia inconspicua, an elite biomass production diatom.</title>
        <authorList>
            <person name="Oliver A."/>
            <person name="Podell S."/>
            <person name="Pinowska A."/>
            <person name="Traller J.C."/>
            <person name="Smith S.R."/>
            <person name="McClure R."/>
            <person name="Beliaev A."/>
            <person name="Bohutskyi P."/>
            <person name="Hill E.A."/>
            <person name="Rabines A."/>
            <person name="Zheng H."/>
            <person name="Allen L.Z."/>
            <person name="Kuo A."/>
            <person name="Grigoriev I.V."/>
            <person name="Allen A.E."/>
            <person name="Hazlebeck D."/>
            <person name="Allen E.E."/>
        </authorList>
    </citation>
    <scope>NUCLEOTIDE SEQUENCE</scope>
    <source>
        <strain evidence="14">Hildebrandi</strain>
    </source>
</reference>
<feature type="compositionally biased region" description="Polar residues" evidence="12">
    <location>
        <begin position="1"/>
        <end position="19"/>
    </location>
</feature>
<feature type="region of interest" description="Disordered" evidence="12">
    <location>
        <begin position="298"/>
        <end position="317"/>
    </location>
</feature>
<evidence type="ECO:0000256" key="4">
    <source>
        <dbReference type="ARBA" id="ARBA00012483"/>
    </source>
</evidence>
<dbReference type="OrthoDB" id="29886at2759"/>
<evidence type="ECO:0000256" key="6">
    <source>
        <dbReference type="ARBA" id="ARBA00022723"/>
    </source>
</evidence>
<keyword evidence="15" id="KW-1185">Reference proteome</keyword>
<dbReference type="PROSITE" id="PS50089">
    <property type="entry name" value="ZF_RING_2"/>
    <property type="match status" value="1"/>
</dbReference>
<dbReference type="CDD" id="cd16534">
    <property type="entry name" value="RING-HC_RNF5-like"/>
    <property type="match status" value="1"/>
</dbReference>
<feature type="compositionally biased region" description="Polar residues" evidence="12">
    <location>
        <begin position="128"/>
        <end position="145"/>
    </location>
</feature>
<comment type="caution">
    <text evidence="14">The sequence shown here is derived from an EMBL/GenBank/DDBJ whole genome shotgun (WGS) entry which is preliminary data.</text>
</comment>
<organism evidence="14 15">
    <name type="scientific">Nitzschia inconspicua</name>
    <dbReference type="NCBI Taxonomy" id="303405"/>
    <lineage>
        <taxon>Eukaryota</taxon>
        <taxon>Sar</taxon>
        <taxon>Stramenopiles</taxon>
        <taxon>Ochrophyta</taxon>
        <taxon>Bacillariophyta</taxon>
        <taxon>Bacillariophyceae</taxon>
        <taxon>Bacillariophycidae</taxon>
        <taxon>Bacillariales</taxon>
        <taxon>Bacillariaceae</taxon>
        <taxon>Nitzschia</taxon>
    </lineage>
</organism>
<reference evidence="14" key="2">
    <citation type="submission" date="2021-04" db="EMBL/GenBank/DDBJ databases">
        <authorList>
            <person name="Podell S."/>
        </authorList>
    </citation>
    <scope>NUCLEOTIDE SEQUENCE</scope>
    <source>
        <strain evidence="14">Hildebrandi</strain>
    </source>
</reference>
<feature type="compositionally biased region" description="Low complexity" evidence="12">
    <location>
        <begin position="258"/>
        <end position="269"/>
    </location>
</feature>
<dbReference type="Proteomes" id="UP000693970">
    <property type="component" value="Unassembled WGS sequence"/>
</dbReference>
<protein>
    <recommendedName>
        <fullName evidence="4">RING-type E3 ubiquitin transferase</fullName>
        <ecNumber evidence="4">2.3.2.27</ecNumber>
    </recommendedName>
</protein>
<feature type="region of interest" description="Disordered" evidence="12">
    <location>
        <begin position="128"/>
        <end position="199"/>
    </location>
</feature>
<evidence type="ECO:0000256" key="8">
    <source>
        <dbReference type="ARBA" id="ARBA00022786"/>
    </source>
</evidence>
<comment type="subcellular location">
    <subcellularLocation>
        <location evidence="2">Endomembrane system</location>
    </subcellularLocation>
</comment>
<evidence type="ECO:0000256" key="1">
    <source>
        <dbReference type="ARBA" id="ARBA00000900"/>
    </source>
</evidence>
<dbReference type="Pfam" id="PF00097">
    <property type="entry name" value="zf-C3HC4"/>
    <property type="match status" value="1"/>
</dbReference>
<feature type="compositionally biased region" description="Polar residues" evidence="12">
    <location>
        <begin position="222"/>
        <end position="257"/>
    </location>
</feature>
<keyword evidence="9" id="KW-0862">Zinc</keyword>
<dbReference type="SMART" id="SM00184">
    <property type="entry name" value="RING"/>
    <property type="match status" value="1"/>
</dbReference>
<keyword evidence="6" id="KW-0479">Metal-binding</keyword>
<evidence type="ECO:0000259" key="13">
    <source>
        <dbReference type="PROSITE" id="PS50089"/>
    </source>
</evidence>
<name>A0A9K3PCM6_9STRA</name>
<evidence type="ECO:0000256" key="10">
    <source>
        <dbReference type="ARBA" id="ARBA00023136"/>
    </source>
</evidence>
<evidence type="ECO:0000313" key="14">
    <source>
        <dbReference type="EMBL" id="KAG7340154.1"/>
    </source>
</evidence>
<keyword evidence="5" id="KW-0808">Transferase</keyword>
<keyword evidence="7 11" id="KW-0863">Zinc-finger</keyword>
<keyword evidence="8" id="KW-0833">Ubl conjugation pathway</keyword>
<evidence type="ECO:0000256" key="11">
    <source>
        <dbReference type="PROSITE-ProRule" id="PRU00175"/>
    </source>
</evidence>
<keyword evidence="10" id="KW-0472">Membrane</keyword>
<dbReference type="PROSITE" id="PS00518">
    <property type="entry name" value="ZF_RING_1"/>
    <property type="match status" value="1"/>
</dbReference>
<accession>A0A9K3PCM6</accession>
<feature type="compositionally biased region" description="Basic and acidic residues" evidence="12">
    <location>
        <begin position="154"/>
        <end position="172"/>
    </location>
</feature>
<evidence type="ECO:0000256" key="12">
    <source>
        <dbReference type="SAM" id="MobiDB-lite"/>
    </source>
</evidence>
<evidence type="ECO:0000256" key="5">
    <source>
        <dbReference type="ARBA" id="ARBA00022679"/>
    </source>
</evidence>
<dbReference type="GO" id="GO:0061630">
    <property type="term" value="F:ubiquitin protein ligase activity"/>
    <property type="evidence" value="ECO:0007669"/>
    <property type="project" value="UniProtKB-EC"/>
</dbReference>
<evidence type="ECO:0000313" key="15">
    <source>
        <dbReference type="Proteomes" id="UP000693970"/>
    </source>
</evidence>
<feature type="region of interest" description="Disordered" evidence="12">
    <location>
        <begin position="216"/>
        <end position="273"/>
    </location>
</feature>
<dbReference type="EMBL" id="JAGRRH010000028">
    <property type="protein sequence ID" value="KAG7340154.1"/>
    <property type="molecule type" value="Genomic_DNA"/>
</dbReference>
<proteinExistence type="predicted"/>
<dbReference type="InterPro" id="IPR018957">
    <property type="entry name" value="Znf_C3HC4_RING-type"/>
</dbReference>
<comment type="pathway">
    <text evidence="3">Protein modification; protein ubiquitination.</text>
</comment>